<comment type="pathway">
    <text evidence="3">tRNA modification; 5-methoxycarbonylmethyl-2-thiouridine-tRNA biosynthesis.</text>
</comment>
<evidence type="ECO:0000256" key="2">
    <source>
        <dbReference type="ARBA" id="ARBA00022694"/>
    </source>
</evidence>
<comment type="subcellular location">
    <subcellularLocation>
        <location evidence="3">Cytoplasm</location>
    </subcellularLocation>
</comment>
<dbReference type="EMBL" id="CP144100">
    <property type="protein sequence ID" value="WWC88104.1"/>
    <property type="molecule type" value="Genomic_DNA"/>
</dbReference>
<keyword evidence="2 3" id="KW-0819">tRNA processing</keyword>
<dbReference type="GO" id="GO:0032447">
    <property type="term" value="P:protein urmylation"/>
    <property type="evidence" value="ECO:0007669"/>
    <property type="project" value="UniProtKB-UniRule"/>
</dbReference>
<dbReference type="GO" id="GO:0016783">
    <property type="term" value="F:sulfurtransferase activity"/>
    <property type="evidence" value="ECO:0007669"/>
    <property type="project" value="TreeGrafter"/>
</dbReference>
<evidence type="ECO:0000313" key="6">
    <source>
        <dbReference type="Proteomes" id="UP001355207"/>
    </source>
</evidence>
<comment type="function">
    <text evidence="3">Plays a central role in 2-thiolation of mcm(5)S(2)U at tRNA wobble positions of tRNA(Lys), tRNA(Glu) and tRNA(Gln). May act by forming a heterodimer with NCS6 that ligates sulfur from thiocarboxylated URM1 onto the uridine of tRNAs at wobble position. Prior mcm(5) tRNA modification by the elongator complex is required for 2-thiolation. May also be involved in protein urmylation.</text>
</comment>
<evidence type="ECO:0000256" key="3">
    <source>
        <dbReference type="HAMAP-Rule" id="MF_03054"/>
    </source>
</evidence>
<dbReference type="InterPro" id="IPR014729">
    <property type="entry name" value="Rossmann-like_a/b/a_fold"/>
</dbReference>
<dbReference type="InterPro" id="IPR019407">
    <property type="entry name" value="CTU2"/>
</dbReference>
<evidence type="ECO:0000256" key="1">
    <source>
        <dbReference type="ARBA" id="ARBA00022490"/>
    </source>
</evidence>
<gene>
    <name evidence="3" type="primary">NCS2</name>
    <name evidence="3" type="synonym">CTU2</name>
    <name evidence="5" type="ORF">L201_003008</name>
</gene>
<evidence type="ECO:0000256" key="4">
    <source>
        <dbReference type="SAM" id="MobiDB-lite"/>
    </source>
</evidence>
<evidence type="ECO:0000313" key="5">
    <source>
        <dbReference type="EMBL" id="WWC88104.1"/>
    </source>
</evidence>
<dbReference type="PANTHER" id="PTHR20882:SF14">
    <property type="entry name" value="CYTOPLASMIC TRNA 2-THIOLATION PROTEIN 2"/>
    <property type="match status" value="1"/>
</dbReference>
<dbReference type="AlphaFoldDB" id="A0AAX4JTH1"/>
<organism evidence="5 6">
    <name type="scientific">Kwoniella dendrophila CBS 6074</name>
    <dbReference type="NCBI Taxonomy" id="1295534"/>
    <lineage>
        <taxon>Eukaryota</taxon>
        <taxon>Fungi</taxon>
        <taxon>Dikarya</taxon>
        <taxon>Basidiomycota</taxon>
        <taxon>Agaricomycotina</taxon>
        <taxon>Tremellomycetes</taxon>
        <taxon>Tremellales</taxon>
        <taxon>Cryptococcaceae</taxon>
        <taxon>Kwoniella</taxon>
    </lineage>
</organism>
<name>A0AAX4JTH1_9TREE</name>
<keyword evidence="1 3" id="KW-0963">Cytoplasm</keyword>
<protein>
    <recommendedName>
        <fullName evidence="3">Cytoplasmic tRNA 2-thiolation protein 2</fullName>
    </recommendedName>
</protein>
<dbReference type="GO" id="GO:0005829">
    <property type="term" value="C:cytosol"/>
    <property type="evidence" value="ECO:0007669"/>
    <property type="project" value="TreeGrafter"/>
</dbReference>
<dbReference type="Gene3D" id="3.40.50.620">
    <property type="entry name" value="HUPs"/>
    <property type="match status" value="2"/>
</dbReference>
<reference evidence="5 6" key="1">
    <citation type="submission" date="2024-01" db="EMBL/GenBank/DDBJ databases">
        <title>Comparative genomics of Cryptococcus and Kwoniella reveals pathogenesis evolution and contrasting modes of karyotype evolution via chromosome fusion or intercentromeric recombination.</title>
        <authorList>
            <person name="Coelho M.A."/>
            <person name="David-Palma M."/>
            <person name="Shea T."/>
            <person name="Bowers K."/>
            <person name="McGinley-Smith S."/>
            <person name="Mohammad A.W."/>
            <person name="Gnirke A."/>
            <person name="Yurkov A.M."/>
            <person name="Nowrousian M."/>
            <person name="Sun S."/>
            <person name="Cuomo C.A."/>
            <person name="Heitman J."/>
        </authorList>
    </citation>
    <scope>NUCLEOTIDE SEQUENCE [LARGE SCALE GENOMIC DNA]</scope>
    <source>
        <strain evidence="5 6">CBS 6074</strain>
    </source>
</reference>
<dbReference type="GO" id="GO:0000049">
    <property type="term" value="F:tRNA binding"/>
    <property type="evidence" value="ECO:0007669"/>
    <property type="project" value="InterPro"/>
</dbReference>
<dbReference type="HAMAP" id="MF_03054">
    <property type="entry name" value="CTU2"/>
    <property type="match status" value="1"/>
</dbReference>
<feature type="region of interest" description="Disordered" evidence="4">
    <location>
        <begin position="1"/>
        <end position="23"/>
    </location>
</feature>
<sequence>MSCGDIPDGLPTEEQGEALMPKKQKVQRVDKSLCQKCKASKSMYIIRGVTYCKACFEVSVSTRFIRTMYPPLKASYHESQNNTSKKVTLNQGGTRPFPTGGSTIIGLSGGSGSITLLDLLSLNDFIGKSDDKMIYDKTKGEKEPIWKRGYIVHVDFSDILNNNNDKESQDRTDFLHSWVKEKENGYIFIGLKAHDVFNPNLKLKIQSLAGLGEDEKDESSQDGIAVDLKNPDLPLFPTPESSSSTSTPLEQLRSLLASLPPPSRPSLLSSILNHLLTFTSIIIPNISHILLGETSTRQAQRLISGTALGKGYTLPLDLSITHKQSNGITKLKPMKDITTKEVAIYTHLKGLNKDLVRNERRWDNSGPIGKKDSRGKGDTKSLESLTEQFIASLGVTHPATVSTINRTGDKLTFTGKKGQGVSCPVCEMPVDPNALEWKSRTALTSLSTKIIPEDLVSKDVKDEENKDKLATLLCYACLTTFTPPTVVSKVARDEVSPIQLPYYVSNNAQYRKTVGREEMKDQIKDFLIDQ</sequence>
<proteinExistence type="inferred from homology"/>
<dbReference type="Pfam" id="PF10288">
    <property type="entry name" value="CTU2"/>
    <property type="match status" value="1"/>
</dbReference>
<comment type="similarity">
    <text evidence="3">Belongs to the CTU2/NCS2 family.</text>
</comment>
<accession>A0AAX4JTH1</accession>
<dbReference type="GO" id="GO:0016779">
    <property type="term" value="F:nucleotidyltransferase activity"/>
    <property type="evidence" value="ECO:0007669"/>
    <property type="project" value="UniProtKB-UniRule"/>
</dbReference>
<dbReference type="Proteomes" id="UP001355207">
    <property type="component" value="Chromosome 3"/>
</dbReference>
<dbReference type="PANTHER" id="PTHR20882">
    <property type="entry name" value="CYTOPLASMIC TRNA 2-THIOLATION PROTEIN 2"/>
    <property type="match status" value="1"/>
</dbReference>
<dbReference type="GO" id="GO:0002143">
    <property type="term" value="P:tRNA wobble position uridine thiolation"/>
    <property type="evidence" value="ECO:0007669"/>
    <property type="project" value="TreeGrafter"/>
</dbReference>
<keyword evidence="6" id="KW-1185">Reference proteome</keyword>